<gene>
    <name evidence="4" type="ORF">SAMN04489742_4636</name>
</gene>
<dbReference type="Pfam" id="PF03629">
    <property type="entry name" value="SASA"/>
    <property type="match status" value="1"/>
</dbReference>
<feature type="compositionally biased region" description="Polar residues" evidence="2">
    <location>
        <begin position="8"/>
        <end position="22"/>
    </location>
</feature>
<reference evidence="4 5" key="1">
    <citation type="submission" date="2016-10" db="EMBL/GenBank/DDBJ databases">
        <authorList>
            <person name="de Groot N.N."/>
        </authorList>
    </citation>
    <scope>NUCLEOTIDE SEQUENCE [LARGE SCALE GENOMIC DNA]</scope>
    <source>
        <strain evidence="4 5">DSM 20117</strain>
    </source>
</reference>
<dbReference type="Gene3D" id="3.40.50.1110">
    <property type="entry name" value="SGNH hydrolase"/>
    <property type="match status" value="1"/>
</dbReference>
<dbReference type="InterPro" id="IPR036514">
    <property type="entry name" value="SGNH_hydro_sf"/>
</dbReference>
<dbReference type="STRING" id="37928.SAMN04489742_4636"/>
<accession>A0A1H1H735</accession>
<dbReference type="AlphaFoldDB" id="A0A1H1H735"/>
<dbReference type="InterPro" id="IPR006311">
    <property type="entry name" value="TAT_signal"/>
</dbReference>
<dbReference type="EMBL" id="FNKH01000002">
    <property type="protein sequence ID" value="SDR21257.1"/>
    <property type="molecule type" value="Genomic_DNA"/>
</dbReference>
<evidence type="ECO:0000313" key="4">
    <source>
        <dbReference type="EMBL" id="SDR21257.1"/>
    </source>
</evidence>
<dbReference type="InterPro" id="IPR005181">
    <property type="entry name" value="SASA"/>
</dbReference>
<evidence type="ECO:0000256" key="1">
    <source>
        <dbReference type="ARBA" id="ARBA00022801"/>
    </source>
</evidence>
<dbReference type="PROSITE" id="PS51318">
    <property type="entry name" value="TAT"/>
    <property type="match status" value="1"/>
</dbReference>
<dbReference type="PANTHER" id="PTHR31988:SF19">
    <property type="entry name" value="9-O-ACETYL-N-ACETYLNEURAMINIC ACID DEACETYLASE-RELATED"/>
    <property type="match status" value="1"/>
</dbReference>
<feature type="region of interest" description="Disordered" evidence="2">
    <location>
        <begin position="93"/>
        <end position="118"/>
    </location>
</feature>
<dbReference type="Proteomes" id="UP000181917">
    <property type="component" value="Unassembled WGS sequence"/>
</dbReference>
<protein>
    <recommendedName>
        <fullName evidence="3">Sialate O-acetylesterase domain-containing protein</fullName>
    </recommendedName>
</protein>
<feature type="domain" description="Sialate O-acetylesterase" evidence="3">
    <location>
        <begin position="122"/>
        <end position="363"/>
    </location>
</feature>
<keyword evidence="5" id="KW-1185">Reference proteome</keyword>
<dbReference type="InterPro" id="IPR052940">
    <property type="entry name" value="Carb_Esterase_6"/>
</dbReference>
<dbReference type="OrthoDB" id="9758772at2"/>
<dbReference type="GO" id="GO:0016787">
    <property type="term" value="F:hydrolase activity"/>
    <property type="evidence" value="ECO:0007669"/>
    <property type="project" value="UniProtKB-KW"/>
</dbReference>
<dbReference type="PANTHER" id="PTHR31988">
    <property type="entry name" value="ESTERASE, PUTATIVE (DUF303)-RELATED"/>
    <property type="match status" value="1"/>
</dbReference>
<organism evidence="4 5">
    <name type="scientific">Crystallibacter crystallopoietes</name>
    <dbReference type="NCBI Taxonomy" id="37928"/>
    <lineage>
        <taxon>Bacteria</taxon>
        <taxon>Bacillati</taxon>
        <taxon>Actinomycetota</taxon>
        <taxon>Actinomycetes</taxon>
        <taxon>Micrococcales</taxon>
        <taxon>Micrococcaceae</taxon>
        <taxon>Crystallibacter</taxon>
    </lineage>
</organism>
<evidence type="ECO:0000259" key="3">
    <source>
        <dbReference type="Pfam" id="PF03629"/>
    </source>
</evidence>
<dbReference type="RefSeq" id="WP_074702785.1">
    <property type="nucleotide sequence ID" value="NZ_CP018863.1"/>
</dbReference>
<evidence type="ECO:0000256" key="2">
    <source>
        <dbReference type="SAM" id="MobiDB-lite"/>
    </source>
</evidence>
<dbReference type="KEGG" id="acry:AC20117_16230"/>
<name>A0A1H1H735_9MICC</name>
<proteinExistence type="predicted"/>
<evidence type="ECO:0000313" key="5">
    <source>
        <dbReference type="Proteomes" id="UP000181917"/>
    </source>
</evidence>
<dbReference type="SUPFAM" id="SSF52266">
    <property type="entry name" value="SGNH hydrolase"/>
    <property type="match status" value="1"/>
</dbReference>
<feature type="region of interest" description="Disordered" evidence="2">
    <location>
        <begin position="1"/>
        <end position="24"/>
    </location>
</feature>
<sequence>MGTDEPANAQQSGSESPATPSRRTLFRRAAPIIAVGLGSGALGAGAAHAAARPGSPLPGLGLPSDEDIARLIADPESATHRALANLLNPAQPAGGQGIQSAENVAGAAASNGRTDPRKSGADVVLLLGQSNMQGSGLPHDPAIDIRLEGIDQFAGSGPHAGTVIPAADALFHVTQNLRDGAPTIGPGMEFARQLWLNQAADRKVLLVPAALGGTSITGNADYVWDPDNTTASVNLARRGLDACLRALALNPSHRLVAILWHQGESDALPKVREDWYRRKLLQIIDLYRAELGPVPFLIGGMVPEWIAADKKIRGRIDAAHRSIPSHRPQTAFVEGPAGANGASDGIHFNAAGARELGLRYYRTFSGMAAS</sequence>
<keyword evidence="1" id="KW-0378">Hydrolase</keyword>